<evidence type="ECO:0000256" key="1">
    <source>
        <dbReference type="ARBA" id="ARBA00022722"/>
    </source>
</evidence>
<keyword evidence="3 8" id="KW-0255">Endonuclease</keyword>
<gene>
    <name evidence="9" type="primary">cas1e</name>
    <name evidence="8" type="synonym">cas1</name>
    <name evidence="9" type="ORF">ACFFF6_04435</name>
</gene>
<keyword evidence="7 8" id="KW-0238">DNA-binding</keyword>
<comment type="cofactor">
    <cofactor evidence="8">
        <name>Mg(2+)</name>
        <dbReference type="ChEBI" id="CHEBI:18420"/>
    </cofactor>
    <cofactor evidence="8">
        <name>Mn(2+)</name>
        <dbReference type="ChEBI" id="CHEBI:29035"/>
    </cofactor>
</comment>
<dbReference type="InterPro" id="IPR019851">
    <property type="entry name" value="CRISPR-assoc_Cas1_ECOLI"/>
</dbReference>
<keyword evidence="10" id="KW-1185">Reference proteome</keyword>
<dbReference type="CDD" id="cd09719">
    <property type="entry name" value="Cas1_I-E"/>
    <property type="match status" value="1"/>
</dbReference>
<protein>
    <recommendedName>
        <fullName evidence="8">CRISPR-associated endonuclease Cas1</fullName>
        <ecNumber evidence="8">3.1.-.-</ecNumber>
    </recommendedName>
</protein>
<evidence type="ECO:0000256" key="4">
    <source>
        <dbReference type="ARBA" id="ARBA00022801"/>
    </source>
</evidence>
<dbReference type="Pfam" id="PF01867">
    <property type="entry name" value="Cas_Cas1"/>
    <property type="match status" value="1"/>
</dbReference>
<evidence type="ECO:0000256" key="8">
    <source>
        <dbReference type="HAMAP-Rule" id="MF_01470"/>
    </source>
</evidence>
<evidence type="ECO:0000256" key="6">
    <source>
        <dbReference type="ARBA" id="ARBA00023118"/>
    </source>
</evidence>
<evidence type="ECO:0000256" key="3">
    <source>
        <dbReference type="ARBA" id="ARBA00022759"/>
    </source>
</evidence>
<dbReference type="InterPro" id="IPR033641">
    <property type="entry name" value="Cas1_I-E"/>
</dbReference>
<dbReference type="Proteomes" id="UP001589793">
    <property type="component" value="Unassembled WGS sequence"/>
</dbReference>
<dbReference type="InterPro" id="IPR050646">
    <property type="entry name" value="Cas1"/>
</dbReference>
<comment type="caution">
    <text evidence="9">The sequence shown here is derived from an EMBL/GenBank/DDBJ whole genome shotgun (WGS) entry which is preliminary data.</text>
</comment>
<comment type="function">
    <text evidence="8">CRISPR (clustered regularly interspaced short palindromic repeat), is an adaptive immune system that provides protection against mobile genetic elements (viruses, transposable elements and conjugative plasmids). CRISPR clusters contain spacers, sequences complementary to antecedent mobile elements, and target invading nucleic acids. CRISPR clusters are transcribed and processed into CRISPR RNA (crRNA). Acts as a dsDNA endonuclease. Involved in the integration of spacer DNA into the CRISPR cassette.</text>
</comment>
<feature type="binding site" evidence="8">
    <location>
        <position position="227"/>
    </location>
    <ligand>
        <name>Mn(2+)</name>
        <dbReference type="ChEBI" id="CHEBI:29035"/>
    </ligand>
</feature>
<proteinExistence type="inferred from homology"/>
<keyword evidence="4 8" id="KW-0378">Hydrolase</keyword>
<feature type="binding site" evidence="8">
    <location>
        <position position="147"/>
    </location>
    <ligand>
        <name>Mn(2+)</name>
        <dbReference type="ChEBI" id="CHEBI:29035"/>
    </ligand>
</feature>
<dbReference type="NCBIfam" id="TIGR03638">
    <property type="entry name" value="cas1_ECOLI"/>
    <property type="match status" value="1"/>
</dbReference>
<evidence type="ECO:0000256" key="2">
    <source>
        <dbReference type="ARBA" id="ARBA00022723"/>
    </source>
</evidence>
<dbReference type="GO" id="GO:0004519">
    <property type="term" value="F:endonuclease activity"/>
    <property type="evidence" value="ECO:0007669"/>
    <property type="project" value="UniProtKB-KW"/>
</dbReference>
<evidence type="ECO:0000256" key="7">
    <source>
        <dbReference type="ARBA" id="ARBA00023125"/>
    </source>
</evidence>
<reference evidence="9 10" key="1">
    <citation type="submission" date="2024-09" db="EMBL/GenBank/DDBJ databases">
        <authorList>
            <person name="Sun Q."/>
            <person name="Mori K."/>
        </authorList>
    </citation>
    <scope>NUCLEOTIDE SEQUENCE [LARGE SCALE GENOMIC DNA]</scope>
    <source>
        <strain evidence="9 10">CICC 10874</strain>
    </source>
</reference>
<organism evidence="9 10">
    <name type="scientific">Brachybacterium hainanense</name>
    <dbReference type="NCBI Taxonomy" id="1541174"/>
    <lineage>
        <taxon>Bacteria</taxon>
        <taxon>Bacillati</taxon>
        <taxon>Actinomycetota</taxon>
        <taxon>Actinomycetes</taxon>
        <taxon>Micrococcales</taxon>
        <taxon>Dermabacteraceae</taxon>
        <taxon>Brachybacterium</taxon>
    </lineage>
</organism>
<name>A0ABV6R8A9_9MICO</name>
<dbReference type="PANTHER" id="PTHR34353">
    <property type="entry name" value="CRISPR-ASSOCIATED ENDONUCLEASE CAS1 1"/>
    <property type="match status" value="1"/>
</dbReference>
<evidence type="ECO:0000256" key="5">
    <source>
        <dbReference type="ARBA" id="ARBA00022842"/>
    </source>
</evidence>
<comment type="subunit">
    <text evidence="8">Homodimer, forms a heterotetramer with a Cas2 homodimer.</text>
</comment>
<dbReference type="HAMAP" id="MF_01470">
    <property type="entry name" value="Cas1"/>
    <property type="match status" value="1"/>
</dbReference>
<evidence type="ECO:0000313" key="10">
    <source>
        <dbReference type="Proteomes" id="UP001589793"/>
    </source>
</evidence>
<sequence>MAGVKGAPPPERVELSRVSDRISFLYAEHCTVHRAANALTLTDQRGVVHVPAASLGVLLLGPGTRITHGAMSVIGDCGVSVAWVGENGVRYYAHGRPLAKSSRMAEAQARIVSNQRSRLRCARAMYEMRFPGEDFTTLSMNQLRGREGARMRRVYAVESTRTGVPWSRRSYDAADFDSGDPINRSLTAANAALYGITHAVICSLGGVPSLGVVHNGTDRAFVYDIADLYKAAISIPAAFDAVATGDPEPSVAVRRLVRDRVVSEKLIPRMVGDLHTLLGIDDDLEPDFGDLLLWSELEAVPAGVNWDSDVI</sequence>
<accession>A0ABV6R8A9</accession>
<feature type="binding site" evidence="8">
    <location>
        <position position="214"/>
    </location>
    <ligand>
        <name>Mn(2+)</name>
        <dbReference type="ChEBI" id="CHEBI:29035"/>
    </ligand>
</feature>
<keyword evidence="1 8" id="KW-0540">Nuclease</keyword>
<dbReference type="InterPro" id="IPR002729">
    <property type="entry name" value="CRISPR-assoc_Cas1"/>
</dbReference>
<dbReference type="InterPro" id="IPR042206">
    <property type="entry name" value="CRISPR-assoc_Cas1_C"/>
</dbReference>
<comment type="similarity">
    <text evidence="8">Belongs to the CRISPR-associated endonuclease Cas1 family.</text>
</comment>
<dbReference type="PANTHER" id="PTHR34353:SF3">
    <property type="entry name" value="CRISPR-ASSOCIATED ENDONUCLEASE CAS1"/>
    <property type="match status" value="1"/>
</dbReference>
<dbReference type="RefSeq" id="WP_376978578.1">
    <property type="nucleotide sequence ID" value="NZ_JBHLSV010000004.1"/>
</dbReference>
<keyword evidence="8" id="KW-0464">Manganese</keyword>
<keyword evidence="2 8" id="KW-0479">Metal-binding</keyword>
<evidence type="ECO:0000313" key="9">
    <source>
        <dbReference type="EMBL" id="MFC0673200.1"/>
    </source>
</evidence>
<keyword evidence="5 8" id="KW-0460">Magnesium</keyword>
<dbReference type="InterPro" id="IPR042211">
    <property type="entry name" value="CRISPR-assoc_Cas1_N"/>
</dbReference>
<dbReference type="Gene3D" id="3.100.10.20">
    <property type="entry name" value="CRISPR-associated endonuclease Cas1, N-terminal domain"/>
    <property type="match status" value="1"/>
</dbReference>
<dbReference type="EMBL" id="JBHLSV010000004">
    <property type="protein sequence ID" value="MFC0673200.1"/>
    <property type="molecule type" value="Genomic_DNA"/>
</dbReference>
<keyword evidence="6 8" id="KW-0051">Antiviral defense</keyword>
<dbReference type="EC" id="3.1.-.-" evidence="8"/>
<dbReference type="Gene3D" id="1.20.120.920">
    <property type="entry name" value="CRISPR-associated endonuclease Cas1, C-terminal domain"/>
    <property type="match status" value="1"/>
</dbReference>